<evidence type="ECO:0000313" key="2">
    <source>
        <dbReference type="Proteomes" id="UP000241167"/>
    </source>
</evidence>
<sequence>MRTVRAVFKRSADGKAARDRLIATGIPPQRVSVVGGSSAGASVPASRALERSPWGNMRDMLFGEERPATGAPADHGSVLTASVEDEMLEGVIALLSKSGRVDFAEDPEEDLQDADRGTNLVAIPSLHDRVRLSSYRAAWNGCDVTAVDDALFGERSFEFVETQDEVAIVRDARIREEVIIRRSVVERIRPIDGMTRSTHADVETAS</sequence>
<dbReference type="AlphaFoldDB" id="A0A2P7QJC3"/>
<dbReference type="EMBL" id="PXYI01000007">
    <property type="protein sequence ID" value="PSJ38075.1"/>
    <property type="molecule type" value="Genomic_DNA"/>
</dbReference>
<comment type="caution">
    <text evidence="1">The sequence shown here is derived from an EMBL/GenBank/DDBJ whole genome shotgun (WGS) entry which is preliminary data.</text>
</comment>
<evidence type="ECO:0000313" key="1">
    <source>
        <dbReference type="EMBL" id="PSJ38075.1"/>
    </source>
</evidence>
<name>A0A2P7QJC3_9SPHN</name>
<accession>A0A2P7QJC3</accession>
<reference evidence="1 2" key="1">
    <citation type="submission" date="2018-03" db="EMBL/GenBank/DDBJ databases">
        <title>The draft genome of Sphingosinicella sp. GL-C-18.</title>
        <authorList>
            <person name="Liu L."/>
            <person name="Li L."/>
            <person name="Liang L."/>
            <person name="Zhang X."/>
            <person name="Wang T."/>
        </authorList>
    </citation>
    <scope>NUCLEOTIDE SEQUENCE [LARGE SCALE GENOMIC DNA]</scope>
    <source>
        <strain evidence="1 2">GL-C-18</strain>
    </source>
</reference>
<dbReference type="Proteomes" id="UP000241167">
    <property type="component" value="Unassembled WGS sequence"/>
</dbReference>
<keyword evidence="2" id="KW-1185">Reference proteome</keyword>
<protein>
    <recommendedName>
        <fullName evidence="3">DUF2382 domain-containing protein</fullName>
    </recommendedName>
</protein>
<proteinExistence type="predicted"/>
<evidence type="ECO:0008006" key="3">
    <source>
        <dbReference type="Google" id="ProtNLM"/>
    </source>
</evidence>
<gene>
    <name evidence="1" type="ORF">C7I55_20540</name>
</gene>
<organism evidence="1 2">
    <name type="scientific">Allosphingosinicella deserti</name>
    <dbReference type="NCBI Taxonomy" id="2116704"/>
    <lineage>
        <taxon>Bacteria</taxon>
        <taxon>Pseudomonadati</taxon>
        <taxon>Pseudomonadota</taxon>
        <taxon>Alphaproteobacteria</taxon>
        <taxon>Sphingomonadales</taxon>
        <taxon>Sphingomonadaceae</taxon>
        <taxon>Allosphingosinicella</taxon>
    </lineage>
</organism>
<dbReference type="RefSeq" id="WP_106514888.1">
    <property type="nucleotide sequence ID" value="NZ_PXYI01000007.1"/>
</dbReference>